<accession>A0ABQ3W4R5</accession>
<gene>
    <name evidence="2" type="ORF">lacNasYZ03_12100</name>
</gene>
<evidence type="ECO:0000256" key="1">
    <source>
        <dbReference type="SAM" id="SignalP"/>
    </source>
</evidence>
<dbReference type="Proteomes" id="UP000616547">
    <property type="component" value="Unassembled WGS sequence"/>
</dbReference>
<evidence type="ECO:0000313" key="3">
    <source>
        <dbReference type="Proteomes" id="UP000616547"/>
    </source>
</evidence>
<dbReference type="RefSeq" id="WP_201330751.1">
    <property type="nucleotide sequence ID" value="NZ_BOCG01000406.1"/>
</dbReference>
<evidence type="ECO:0000313" key="2">
    <source>
        <dbReference type="EMBL" id="GHW01523.1"/>
    </source>
</evidence>
<organism evidence="2 3">
    <name type="scientific">Lactobacillus nasalidis</name>
    <dbReference type="NCBI Taxonomy" id="2797258"/>
    <lineage>
        <taxon>Bacteria</taxon>
        <taxon>Bacillati</taxon>
        <taxon>Bacillota</taxon>
        <taxon>Bacilli</taxon>
        <taxon>Lactobacillales</taxon>
        <taxon>Lactobacillaceae</taxon>
        <taxon>Lactobacillus</taxon>
    </lineage>
</organism>
<sequence length="244" mass="27325">MTITKKVSKILLFSFGLIEILLNCKTVNAATNADSSTEVVANYELSSIPADTLKEMKEIAKEDSLVDFIQKGNTVTVEILFPNDKDIRKDGTTVKTPFTTSFIRLPSQPKPKVIDFKSWIGSMDKDNGQSSVRSGTMFIAVPSSGGGYSGQNNGDRVKTGAHVHCNRFNGPNSDPRYWKKTDPRSWTDFYRSDCYYHWSKYGCSDLGTMTKCDGLDRRGKGVKDCSSWSGGPKHKNWPKTCWYR</sequence>
<dbReference type="EMBL" id="BOCI01000316">
    <property type="protein sequence ID" value="GHW01523.1"/>
    <property type="molecule type" value="Genomic_DNA"/>
</dbReference>
<proteinExistence type="predicted"/>
<keyword evidence="3" id="KW-1185">Reference proteome</keyword>
<name>A0ABQ3W4R5_9LACO</name>
<feature type="chain" id="PRO_5047400439" evidence="1">
    <location>
        <begin position="30"/>
        <end position="244"/>
    </location>
</feature>
<keyword evidence="1" id="KW-0732">Signal</keyword>
<feature type="signal peptide" evidence="1">
    <location>
        <begin position="1"/>
        <end position="29"/>
    </location>
</feature>
<reference evidence="3" key="1">
    <citation type="submission" date="2021-01" db="EMBL/GenBank/DDBJ databases">
        <title>Draft genome sequence of Nasalis larvatus strain YZ03.</title>
        <authorList>
            <person name="Suzuki-Hashido N."/>
            <person name="Tsuchida S."/>
            <person name="Hayakawa T."/>
        </authorList>
    </citation>
    <scope>NUCLEOTIDE SEQUENCE [LARGE SCALE GENOMIC DNA]</scope>
    <source>
        <strain evidence="3">YZ03</strain>
    </source>
</reference>
<protein>
    <submittedName>
        <fullName evidence="2">Uncharacterized protein</fullName>
    </submittedName>
</protein>
<comment type="caution">
    <text evidence="2">The sequence shown here is derived from an EMBL/GenBank/DDBJ whole genome shotgun (WGS) entry which is preliminary data.</text>
</comment>